<dbReference type="CDD" id="cd02019">
    <property type="entry name" value="NK"/>
    <property type="match status" value="1"/>
</dbReference>
<dbReference type="Gene3D" id="3.40.50.300">
    <property type="entry name" value="P-loop containing nucleotide triphosphate hydrolases"/>
    <property type="match status" value="1"/>
</dbReference>
<dbReference type="Proteomes" id="UP000230391">
    <property type="component" value="Unassembled WGS sequence"/>
</dbReference>
<gene>
    <name evidence="1" type="ORF">CO026_00640</name>
</gene>
<organism evidence="1 2">
    <name type="scientific">Candidatus Kaiserbacteria bacterium CG_4_9_14_0_2_um_filter_41_32</name>
    <dbReference type="NCBI Taxonomy" id="1974601"/>
    <lineage>
        <taxon>Bacteria</taxon>
        <taxon>Candidatus Kaiseribacteriota</taxon>
    </lineage>
</organism>
<protein>
    <submittedName>
        <fullName evidence="1">Uncharacterized protein</fullName>
    </submittedName>
</protein>
<comment type="caution">
    <text evidence="1">The sequence shown here is derived from an EMBL/GenBank/DDBJ whole genome shotgun (WGS) entry which is preliminary data.</text>
</comment>
<dbReference type="AlphaFoldDB" id="A0A2M8FFF6"/>
<name>A0A2M8FFF6_9BACT</name>
<proteinExistence type="predicted"/>
<evidence type="ECO:0000313" key="2">
    <source>
        <dbReference type="Proteomes" id="UP000230391"/>
    </source>
</evidence>
<dbReference type="InterPro" id="IPR018247">
    <property type="entry name" value="EF_Hand_1_Ca_BS"/>
</dbReference>
<dbReference type="InterPro" id="IPR027417">
    <property type="entry name" value="P-loop_NTPase"/>
</dbReference>
<accession>A0A2M8FFF6</accession>
<dbReference type="SUPFAM" id="SSF52540">
    <property type="entry name" value="P-loop containing nucleoside triphosphate hydrolases"/>
    <property type="match status" value="1"/>
</dbReference>
<reference evidence="2" key="1">
    <citation type="submission" date="2017-09" db="EMBL/GenBank/DDBJ databases">
        <title>Depth-based differentiation of microbial function through sediment-hosted aquifers and enrichment of novel symbionts in the deep terrestrial subsurface.</title>
        <authorList>
            <person name="Probst A.J."/>
            <person name="Ladd B."/>
            <person name="Jarett J.K."/>
            <person name="Geller-Mcgrath D.E."/>
            <person name="Sieber C.M.K."/>
            <person name="Emerson J.B."/>
            <person name="Anantharaman K."/>
            <person name="Thomas B.C."/>
            <person name="Malmstrom R."/>
            <person name="Stieglmeier M."/>
            <person name="Klingl A."/>
            <person name="Woyke T."/>
            <person name="Ryan C.M."/>
            <person name="Banfield J.F."/>
        </authorList>
    </citation>
    <scope>NUCLEOTIDE SEQUENCE [LARGE SCALE GENOMIC DNA]</scope>
</reference>
<dbReference type="PROSITE" id="PS00018">
    <property type="entry name" value="EF_HAND_1"/>
    <property type="match status" value="1"/>
</dbReference>
<dbReference type="EMBL" id="PFRD01000032">
    <property type="protein sequence ID" value="PJC56378.1"/>
    <property type="molecule type" value="Genomic_DNA"/>
</dbReference>
<sequence length="169" mass="18747">MLNAWTVKIAGVSGTGKTTVMNGLKASPGFTGEIIIYSHLLEECGDKDLADLKLADMLNKAEGLVLMDDHLEFDNPNKTRNYLRENTRGLVLLDVPLKDLITRVANDTDRSRLITPEEMSRNLQVSRQKAMQLSHETKTPLLVIPNLEGEVERSISLIAAFVFTNSPVI</sequence>
<evidence type="ECO:0000313" key="1">
    <source>
        <dbReference type="EMBL" id="PJC56378.1"/>
    </source>
</evidence>